<protein>
    <recommendedName>
        <fullName evidence="4">F-box domain-containing protein</fullName>
    </recommendedName>
</protein>
<evidence type="ECO:0000313" key="3">
    <source>
        <dbReference type="Proteomes" id="UP000249829"/>
    </source>
</evidence>
<accession>A0A2V5II79</accession>
<feature type="compositionally biased region" description="Low complexity" evidence="1">
    <location>
        <begin position="347"/>
        <end position="363"/>
    </location>
</feature>
<evidence type="ECO:0000313" key="2">
    <source>
        <dbReference type="EMBL" id="PYI19426.1"/>
    </source>
</evidence>
<feature type="compositionally biased region" description="Basic residues" evidence="1">
    <location>
        <begin position="14"/>
        <end position="26"/>
    </location>
</feature>
<evidence type="ECO:0000256" key="1">
    <source>
        <dbReference type="SAM" id="MobiDB-lite"/>
    </source>
</evidence>
<dbReference type="AlphaFoldDB" id="A0A2V5II79"/>
<dbReference type="Proteomes" id="UP000249829">
    <property type="component" value="Unassembled WGS sequence"/>
</dbReference>
<proteinExistence type="predicted"/>
<dbReference type="InterPro" id="IPR036047">
    <property type="entry name" value="F-box-like_dom_sf"/>
</dbReference>
<dbReference type="OMA" id="ISQAYLH"/>
<evidence type="ECO:0008006" key="4">
    <source>
        <dbReference type="Google" id="ProtNLM"/>
    </source>
</evidence>
<dbReference type="SUPFAM" id="SSF81383">
    <property type="entry name" value="F-box domain"/>
    <property type="match status" value="1"/>
</dbReference>
<feature type="region of interest" description="Disordered" evidence="1">
    <location>
        <begin position="296"/>
        <end position="363"/>
    </location>
</feature>
<reference evidence="2 3" key="1">
    <citation type="submission" date="2018-02" db="EMBL/GenBank/DDBJ databases">
        <title>The genomes of Aspergillus section Nigri reveals drivers in fungal speciation.</title>
        <authorList>
            <consortium name="DOE Joint Genome Institute"/>
            <person name="Vesth T.C."/>
            <person name="Nybo J."/>
            <person name="Theobald S."/>
            <person name="Brandl J."/>
            <person name="Frisvad J.C."/>
            <person name="Nielsen K.F."/>
            <person name="Lyhne E.K."/>
            <person name="Kogle M.E."/>
            <person name="Kuo A."/>
            <person name="Riley R."/>
            <person name="Clum A."/>
            <person name="Nolan M."/>
            <person name="Lipzen A."/>
            <person name="Salamov A."/>
            <person name="Henrissat B."/>
            <person name="Wiebenga A."/>
            <person name="De vries R.P."/>
            <person name="Grigoriev I.V."/>
            <person name="Mortensen U.H."/>
            <person name="Andersen M.R."/>
            <person name="Baker S.E."/>
        </authorList>
    </citation>
    <scope>NUCLEOTIDE SEQUENCE [LARGE SCALE GENOMIC DNA]</scope>
    <source>
        <strain evidence="2 3">CBS 115571</strain>
    </source>
</reference>
<dbReference type="CDD" id="cd09917">
    <property type="entry name" value="F-box_SF"/>
    <property type="match status" value="1"/>
</dbReference>
<name>A0A2V5II79_ASPV1</name>
<feature type="compositionally biased region" description="Basic and acidic residues" evidence="1">
    <location>
        <begin position="305"/>
        <end position="316"/>
    </location>
</feature>
<organism evidence="2 3">
    <name type="scientific">Aspergillus violaceofuscus (strain CBS 115571)</name>
    <dbReference type="NCBI Taxonomy" id="1450538"/>
    <lineage>
        <taxon>Eukaryota</taxon>
        <taxon>Fungi</taxon>
        <taxon>Dikarya</taxon>
        <taxon>Ascomycota</taxon>
        <taxon>Pezizomycotina</taxon>
        <taxon>Eurotiomycetes</taxon>
        <taxon>Eurotiomycetidae</taxon>
        <taxon>Eurotiales</taxon>
        <taxon>Aspergillaceae</taxon>
        <taxon>Aspergillus</taxon>
    </lineage>
</organism>
<feature type="compositionally biased region" description="Polar residues" evidence="1">
    <location>
        <begin position="28"/>
        <end position="37"/>
    </location>
</feature>
<gene>
    <name evidence="2" type="ORF">BO99DRAFT_137996</name>
</gene>
<sequence length="447" mass="51231">MSHFLEHLRQVVRQARRHPSSQRPRKSPINSKPAGNTRTAWEKLPVDVLVKILVQCELEEIHSFSATCRLLHQRVYHDEAAIAKAYLQHRRREDPYHLQGRREPSVAIGDDLTFISDLFPPPPPHYTPSGTLEESPDYSFGYLTDLTRCWRTCVRLSFYLAEYLVQHYLETDPTARELWASSKTEKEFVYSKGVGALQARLLPSITYLVYFLESCADTTTPTHSLDCQERILQEPPFTDPDVLLSTHHTMHTLIHTVRHLMAPDIPYTSSQTWVSLLLTTSTLERIVDLFVAVAADSTEQQQQQDPRKKKEKPDHDHRHRQQHHHSHEPNHHNQAHEHPPPQPQPQSQPHQLPHRTSPTTTTTHWSHRMDFLWHMRRDYGDYLAALVGDGHDDPPDTGHSGMVPRLQEIWFAAAERKIRERGLAAHAAEVVGVLHGGGPRLGCAGCL</sequence>
<feature type="compositionally biased region" description="Basic residues" evidence="1">
    <location>
        <begin position="317"/>
        <end position="326"/>
    </location>
</feature>
<keyword evidence="3" id="KW-1185">Reference proteome</keyword>
<dbReference type="EMBL" id="KZ825134">
    <property type="protein sequence ID" value="PYI19426.1"/>
    <property type="molecule type" value="Genomic_DNA"/>
</dbReference>
<feature type="compositionally biased region" description="Basic and acidic residues" evidence="1">
    <location>
        <begin position="327"/>
        <end position="339"/>
    </location>
</feature>
<feature type="region of interest" description="Disordered" evidence="1">
    <location>
        <begin position="13"/>
        <end position="37"/>
    </location>
</feature>